<gene>
    <name evidence="3" type="ORF">FHS81_000910</name>
</gene>
<feature type="compositionally biased region" description="Polar residues" evidence="1">
    <location>
        <begin position="64"/>
        <end position="73"/>
    </location>
</feature>
<keyword evidence="4" id="KW-1185">Reference proteome</keyword>
<dbReference type="SMART" id="SM00871">
    <property type="entry name" value="AraC_E_bind"/>
    <property type="match status" value="1"/>
</dbReference>
<organism evidence="3 4">
    <name type="scientific">Pseudochelatococcus contaminans</name>
    <dbReference type="NCBI Taxonomy" id="1538103"/>
    <lineage>
        <taxon>Bacteria</taxon>
        <taxon>Pseudomonadati</taxon>
        <taxon>Pseudomonadota</taxon>
        <taxon>Alphaproteobacteria</taxon>
        <taxon>Hyphomicrobiales</taxon>
        <taxon>Chelatococcaceae</taxon>
        <taxon>Pseudochelatococcus</taxon>
    </lineage>
</organism>
<feature type="region of interest" description="Disordered" evidence="1">
    <location>
        <begin position="64"/>
        <end position="109"/>
    </location>
</feature>
<dbReference type="Proteomes" id="UP000537592">
    <property type="component" value="Unassembled WGS sequence"/>
</dbReference>
<evidence type="ECO:0000256" key="1">
    <source>
        <dbReference type="SAM" id="MobiDB-lite"/>
    </source>
</evidence>
<reference evidence="3 4" key="1">
    <citation type="submission" date="2020-08" db="EMBL/GenBank/DDBJ databases">
        <title>Genomic Encyclopedia of Type Strains, Phase IV (KMG-IV): sequencing the most valuable type-strain genomes for metagenomic binning, comparative biology and taxonomic classification.</title>
        <authorList>
            <person name="Goeker M."/>
        </authorList>
    </citation>
    <scope>NUCLEOTIDE SEQUENCE [LARGE SCALE GENOMIC DNA]</scope>
    <source>
        <strain evidence="3 4">DSM 28760</strain>
    </source>
</reference>
<comment type="caution">
    <text evidence="3">The sequence shown here is derived from an EMBL/GenBank/DDBJ whole genome shotgun (WGS) entry which is preliminary data.</text>
</comment>
<evidence type="ECO:0000313" key="3">
    <source>
        <dbReference type="EMBL" id="MBB3808840.1"/>
    </source>
</evidence>
<feature type="domain" description="AraC effector-binding" evidence="2">
    <location>
        <begin position="115"/>
        <end position="286"/>
    </location>
</feature>
<dbReference type="InterPro" id="IPR011256">
    <property type="entry name" value="Reg_factor_effector_dom_sf"/>
</dbReference>
<dbReference type="RefSeq" id="WP_183750873.1">
    <property type="nucleotide sequence ID" value="NZ_JACICC010000002.1"/>
</dbReference>
<dbReference type="AlphaFoldDB" id="A0A7W5Z2D4"/>
<feature type="compositionally biased region" description="Low complexity" evidence="1">
    <location>
        <begin position="293"/>
        <end position="314"/>
    </location>
</feature>
<proteinExistence type="predicted"/>
<feature type="region of interest" description="Disordered" evidence="1">
    <location>
        <begin position="286"/>
        <end position="314"/>
    </location>
</feature>
<dbReference type="InterPro" id="IPR029442">
    <property type="entry name" value="GyrI-like"/>
</dbReference>
<dbReference type="Pfam" id="PF06445">
    <property type="entry name" value="GyrI-like"/>
    <property type="match status" value="1"/>
</dbReference>
<protein>
    <recommendedName>
        <fullName evidence="2">AraC effector-binding domain-containing protein</fullName>
    </recommendedName>
</protein>
<accession>A0A7W5Z2D4</accession>
<evidence type="ECO:0000313" key="4">
    <source>
        <dbReference type="Proteomes" id="UP000537592"/>
    </source>
</evidence>
<dbReference type="Gene3D" id="3.20.80.10">
    <property type="entry name" value="Regulatory factor, effector binding domain"/>
    <property type="match status" value="1"/>
</dbReference>
<dbReference type="EMBL" id="JACICC010000002">
    <property type="protein sequence ID" value="MBB3808840.1"/>
    <property type="molecule type" value="Genomic_DNA"/>
</dbReference>
<dbReference type="InterPro" id="IPR010499">
    <property type="entry name" value="AraC_E-bd"/>
</dbReference>
<name>A0A7W5Z2D4_9HYPH</name>
<evidence type="ECO:0000259" key="2">
    <source>
        <dbReference type="SMART" id="SM00871"/>
    </source>
</evidence>
<dbReference type="SUPFAM" id="SSF55136">
    <property type="entry name" value="Probable bacterial effector-binding domain"/>
    <property type="match status" value="1"/>
</dbReference>
<sequence>MSALVLPFAQAGGKAGDRVIMRMGSANDRFLANRLPFRPVRRAGAMALAAALVVSVPMSANPASAETAQSEPRTTPAAPFISHSDKMSLSPTDTARPETVDPSRATLAPPPAEAVDVEQVDIAARKTVILSSESTWEKGFESLAAAFRTLDEVVMAAGFDVRGRPFSVFTNTDDAGFRFDAMLPVSTPDNDDEAREALEQALSEHVAARTDKALPAPQVRFGVSPSGKAIRFVHAAPYDDIDTVYEAITAYLDSKNVLVQDAFIEEYVTDLTDPTDESLEVYIYVQPKESPAREGSPPAGAAEEPPLQELPVHE</sequence>